<dbReference type="Proteomes" id="UP000682733">
    <property type="component" value="Unassembled WGS sequence"/>
</dbReference>
<dbReference type="PANTHER" id="PTHR22891">
    <property type="entry name" value="EUKARYOTIC TRANSLATION INITIATION FACTOR 2C"/>
    <property type="match status" value="1"/>
</dbReference>
<dbReference type="Pfam" id="PF02171">
    <property type="entry name" value="Piwi"/>
    <property type="match status" value="1"/>
</dbReference>
<dbReference type="Pfam" id="PF08699">
    <property type="entry name" value="ArgoL1"/>
    <property type="match status" value="1"/>
</dbReference>
<dbReference type="InterPro" id="IPR032473">
    <property type="entry name" value="Argonaute_Mid_dom"/>
</dbReference>
<dbReference type="Gene3D" id="3.40.50.2300">
    <property type="match status" value="1"/>
</dbReference>
<dbReference type="InterPro" id="IPR032474">
    <property type="entry name" value="Argonaute_N"/>
</dbReference>
<feature type="domain" description="Piwi" evidence="3">
    <location>
        <begin position="581"/>
        <end position="883"/>
    </location>
</feature>
<evidence type="ECO:0000259" key="3">
    <source>
        <dbReference type="PROSITE" id="PS50822"/>
    </source>
</evidence>
<dbReference type="Pfam" id="PF16488">
    <property type="entry name" value="ArgoL2"/>
    <property type="match status" value="1"/>
</dbReference>
<dbReference type="SMART" id="SM00950">
    <property type="entry name" value="Piwi"/>
    <property type="match status" value="1"/>
</dbReference>
<comment type="caution">
    <text evidence="4">The sequence shown here is derived from an EMBL/GenBank/DDBJ whole genome shotgun (WGS) entry which is preliminary data.</text>
</comment>
<gene>
    <name evidence="4" type="ORF">OVA965_LOCUS17706</name>
    <name evidence="5" type="ORF">TMI583_LOCUS17717</name>
</gene>
<evidence type="ECO:0000313" key="6">
    <source>
        <dbReference type="Proteomes" id="UP000677228"/>
    </source>
</evidence>
<dbReference type="InterPro" id="IPR012337">
    <property type="entry name" value="RNaseH-like_sf"/>
</dbReference>
<proteinExistence type="predicted"/>
<dbReference type="Pfam" id="PF16487">
    <property type="entry name" value="ArgoMid"/>
    <property type="match status" value="1"/>
</dbReference>
<evidence type="ECO:0000256" key="1">
    <source>
        <dbReference type="SAM" id="MobiDB-lite"/>
    </source>
</evidence>
<feature type="region of interest" description="Disordered" evidence="1">
    <location>
        <begin position="1"/>
        <end position="22"/>
    </location>
</feature>
<dbReference type="Gene3D" id="3.30.420.10">
    <property type="entry name" value="Ribonuclease H-like superfamily/Ribonuclease H"/>
    <property type="match status" value="1"/>
</dbReference>
<dbReference type="InterPro" id="IPR003165">
    <property type="entry name" value="Piwi"/>
</dbReference>
<accession>A0A8S2DYE9</accession>
<dbReference type="EMBL" id="CAJOBA010008578">
    <property type="protein sequence ID" value="CAF3831900.1"/>
    <property type="molecule type" value="Genomic_DNA"/>
</dbReference>
<dbReference type="CDD" id="cd02846">
    <property type="entry name" value="PAZ_argonaute_like"/>
    <property type="match status" value="1"/>
</dbReference>
<dbReference type="Proteomes" id="UP000677228">
    <property type="component" value="Unassembled WGS sequence"/>
</dbReference>
<dbReference type="InterPro" id="IPR014811">
    <property type="entry name" value="ArgoL1"/>
</dbReference>
<sequence length="928" mass="106869">MSSSCNRLARADKSAGAQAAANDVGISHVERSVSAFPSLAESMSNVTLTSESTTSKKQQGQRSQSYQPFVRHRVLHSVVPESNFLTPVARPQGYGKIGQPIKVFANQFKVTIDSTFVNQYDIDIKMIGRDKSLRLANKDERWETLQRIAKRENFPVIWYDEGKNMYTRANLAHFTKPFQITIKKNNEDKSFQLTINNLVRQENIRDIFDFIEKKTGTRPHNAIQIIETLFKQRARNDLVCIRNQFYDRQQKLHDLGDGRGMGTGFYQALFLTENGLTLNMNIAFTCFYMPLNFVEFASKYLRKDIKAGLTDYELNALTHIVKNLLIETFHTGRNIRYRIREFGRPASKIKFNVGNDDESGTPGEETTVADYFTKKYKKALKYPDLPCINGMAGSRNQANWLPMEIVKVVEWQRCFKPLDSVQRALVTKMSSVGPDERYQQIMRCVRERQFQTDPYLKDLNIVVDTEEMMEIKARILPPPEVIYRTQKQEDVVEQVNIGKWTIRNHFYTVPDIQRWAVLHFADEQPNEVVINVLEEFSNDLPQLLTRFGIQLRNKPYVASKPATRTEIEKQLLQASEQKWQLTLIILNNTKEHVYEYIKRLGNQRLGVVTQCASFQAIQRNSGKLRMYVENLSQKINGKLGCINGVVNLKLTLQRPQKEDLFMFMGADVTHTTCSKEKPSIAAVVASRDTTGSLYAARLCEQYPKNERCSLEIIKELEKMVVDLLRVFQSSCNNRLPTKIVFYRDGVDDGQFQKVLDNEVKSIQEACKIVYGQKPTPKLTFIVVKKRHNTRFFVYENEQTKNIQAGTIIDTEITHPSQFNFYLNSHAAIKGTSRPALYHVLHDEIGFTSDEIQQLTFWLCHTDARCSKSVSIPTPVHYAHLAARQSRAFDFEDDCNTDVDESVENMSLDDIKTKLMVLHQNIANDMWFI</sequence>
<dbReference type="AlphaFoldDB" id="A0A8S2DYE9"/>
<reference evidence="4" key="1">
    <citation type="submission" date="2021-02" db="EMBL/GenBank/DDBJ databases">
        <authorList>
            <person name="Nowell W R."/>
        </authorList>
    </citation>
    <scope>NUCLEOTIDE SEQUENCE</scope>
</reference>
<evidence type="ECO:0000313" key="4">
    <source>
        <dbReference type="EMBL" id="CAF1067002.1"/>
    </source>
</evidence>
<dbReference type="PROSITE" id="PS50821">
    <property type="entry name" value="PAZ"/>
    <property type="match status" value="1"/>
</dbReference>
<dbReference type="Pfam" id="PF16486">
    <property type="entry name" value="ArgoN"/>
    <property type="match status" value="1"/>
</dbReference>
<dbReference type="GO" id="GO:0003723">
    <property type="term" value="F:RNA binding"/>
    <property type="evidence" value="ECO:0007669"/>
    <property type="project" value="InterPro"/>
</dbReference>
<dbReference type="Pfam" id="PF02170">
    <property type="entry name" value="PAZ"/>
    <property type="match status" value="1"/>
</dbReference>
<feature type="region of interest" description="Disordered" evidence="1">
    <location>
        <begin position="47"/>
        <end position="66"/>
    </location>
</feature>
<evidence type="ECO:0000259" key="2">
    <source>
        <dbReference type="PROSITE" id="PS50821"/>
    </source>
</evidence>
<dbReference type="InterPro" id="IPR003100">
    <property type="entry name" value="PAZ_dom"/>
</dbReference>
<feature type="domain" description="PAZ" evidence="2">
    <location>
        <begin position="292"/>
        <end position="410"/>
    </location>
</feature>
<dbReference type="Gene3D" id="2.170.260.10">
    <property type="entry name" value="paz domain"/>
    <property type="match status" value="1"/>
</dbReference>
<name>A0A8S2DYE9_9BILA</name>
<dbReference type="InterPro" id="IPR036397">
    <property type="entry name" value="RNaseH_sf"/>
</dbReference>
<dbReference type="InterPro" id="IPR036085">
    <property type="entry name" value="PAZ_dom_sf"/>
</dbReference>
<dbReference type="SMART" id="SM01163">
    <property type="entry name" value="DUF1785"/>
    <property type="match status" value="1"/>
</dbReference>
<dbReference type="EMBL" id="CAJNOK010008563">
    <property type="protein sequence ID" value="CAF1067002.1"/>
    <property type="molecule type" value="Genomic_DNA"/>
</dbReference>
<dbReference type="PROSITE" id="PS50822">
    <property type="entry name" value="PIWI"/>
    <property type="match status" value="1"/>
</dbReference>
<protein>
    <submittedName>
        <fullName evidence="4">Uncharacterized protein</fullName>
    </submittedName>
</protein>
<organism evidence="4 6">
    <name type="scientific">Didymodactylos carnosus</name>
    <dbReference type="NCBI Taxonomy" id="1234261"/>
    <lineage>
        <taxon>Eukaryota</taxon>
        <taxon>Metazoa</taxon>
        <taxon>Spiralia</taxon>
        <taxon>Gnathifera</taxon>
        <taxon>Rotifera</taxon>
        <taxon>Eurotatoria</taxon>
        <taxon>Bdelloidea</taxon>
        <taxon>Philodinida</taxon>
        <taxon>Philodinidae</taxon>
        <taxon>Didymodactylos</taxon>
    </lineage>
</organism>
<dbReference type="SUPFAM" id="SSF53098">
    <property type="entry name" value="Ribonuclease H-like"/>
    <property type="match status" value="1"/>
</dbReference>
<dbReference type="InterPro" id="IPR032472">
    <property type="entry name" value="ArgoL2"/>
</dbReference>
<evidence type="ECO:0000313" key="5">
    <source>
        <dbReference type="EMBL" id="CAF3831900.1"/>
    </source>
</evidence>
<dbReference type="SUPFAM" id="SSF101690">
    <property type="entry name" value="PAZ domain"/>
    <property type="match status" value="1"/>
</dbReference>